<keyword evidence="6" id="KW-0227">DNA damage</keyword>
<dbReference type="GO" id="GO:0030915">
    <property type="term" value="C:Smc5-Smc6 complex"/>
    <property type="evidence" value="ECO:0007669"/>
    <property type="project" value="TreeGrafter"/>
</dbReference>
<dbReference type="SUPFAM" id="SSF57997">
    <property type="entry name" value="Tropomyosin"/>
    <property type="match status" value="1"/>
</dbReference>
<evidence type="ECO:0000256" key="12">
    <source>
        <dbReference type="SAM" id="Coils"/>
    </source>
</evidence>
<dbReference type="GO" id="GO:0003697">
    <property type="term" value="F:single-stranded DNA binding"/>
    <property type="evidence" value="ECO:0007669"/>
    <property type="project" value="TreeGrafter"/>
</dbReference>
<dbReference type="GO" id="GO:0003684">
    <property type="term" value="F:damaged DNA binding"/>
    <property type="evidence" value="ECO:0007669"/>
    <property type="project" value="TreeGrafter"/>
</dbReference>
<dbReference type="VEuPathDB" id="FungiDB:BDEG_22310"/>
<reference evidence="15 16" key="2">
    <citation type="submission" date="2016-05" db="EMBL/GenBank/DDBJ databases">
        <title>Lineage-specific infection strategies underlie the spectrum of fungal disease in amphibians.</title>
        <authorList>
            <person name="Cuomo C.A."/>
            <person name="Farrer R.A."/>
            <person name="James T."/>
            <person name="Longcore J."/>
            <person name="Birren B."/>
        </authorList>
    </citation>
    <scope>NUCLEOTIDE SEQUENCE [LARGE SCALE GENOMIC DNA]</scope>
    <source>
        <strain evidence="15 16">JEL423</strain>
    </source>
</reference>
<feature type="domain" description="RecF/RecN/SMC N-terminal" evidence="14">
    <location>
        <begin position="83"/>
        <end position="1093"/>
    </location>
</feature>
<gene>
    <name evidence="15" type="ORF">BDEG_22310</name>
</gene>
<evidence type="ECO:0000256" key="1">
    <source>
        <dbReference type="ARBA" id="ARBA00004123"/>
    </source>
</evidence>
<evidence type="ECO:0000259" key="14">
    <source>
        <dbReference type="Pfam" id="PF02463"/>
    </source>
</evidence>
<keyword evidence="9" id="KW-0233">DNA recombination</keyword>
<keyword evidence="8 12" id="KW-0175">Coiled coil</keyword>
<evidence type="ECO:0000256" key="11">
    <source>
        <dbReference type="ARBA" id="ARBA00023242"/>
    </source>
</evidence>
<feature type="region of interest" description="Disordered" evidence="13">
    <location>
        <begin position="1"/>
        <end position="56"/>
    </location>
</feature>
<dbReference type="InterPro" id="IPR003395">
    <property type="entry name" value="RecF/RecN/SMC_N"/>
</dbReference>
<evidence type="ECO:0000256" key="9">
    <source>
        <dbReference type="ARBA" id="ARBA00023172"/>
    </source>
</evidence>
<dbReference type="PANTHER" id="PTHR19306:SF6">
    <property type="entry name" value="STRUCTURAL MAINTENANCE OF CHROMOSOMES PROTEIN 6"/>
    <property type="match status" value="1"/>
</dbReference>
<dbReference type="GO" id="GO:0035861">
    <property type="term" value="C:site of double-strand break"/>
    <property type="evidence" value="ECO:0007669"/>
    <property type="project" value="TreeGrafter"/>
</dbReference>
<dbReference type="STRING" id="403673.A0A177WE24"/>
<comment type="subcellular location">
    <subcellularLocation>
        <location evidence="2">Chromosome</location>
    </subcellularLocation>
    <subcellularLocation>
        <location evidence="1">Nucleus</location>
    </subcellularLocation>
</comment>
<keyword evidence="11" id="KW-0539">Nucleus</keyword>
<dbReference type="eggNOG" id="KOG0250">
    <property type="taxonomic scope" value="Eukaryota"/>
</dbReference>
<feature type="coiled-coil region" evidence="12">
    <location>
        <begin position="458"/>
        <end position="506"/>
    </location>
</feature>
<dbReference type="Gene3D" id="3.40.50.300">
    <property type="entry name" value="P-loop containing nucleotide triphosphate hydrolases"/>
    <property type="match status" value="2"/>
</dbReference>
<dbReference type="PANTHER" id="PTHR19306">
    <property type="entry name" value="STRUCTURAL MAINTENANCE OF CHROMOSOMES 5,6 SMC5, SMC6"/>
    <property type="match status" value="1"/>
</dbReference>
<keyword evidence="5" id="KW-0547">Nucleotide-binding</keyword>
<dbReference type="OrthoDB" id="10072614at2759"/>
<dbReference type="InterPro" id="IPR027417">
    <property type="entry name" value="P-loop_NTPase"/>
</dbReference>
<comment type="similarity">
    <text evidence="3">Belongs to the SMC family. SMC6 subfamily.</text>
</comment>
<name>A0A177WE24_BATDL</name>
<evidence type="ECO:0000256" key="2">
    <source>
        <dbReference type="ARBA" id="ARBA00004286"/>
    </source>
</evidence>
<sequence>MASTAPSRGRMKRVPVKRSVDENDSTTDDMTIEKESSNPDLKRARKEPHNNLSMDDIHSDTRLSEMEPSQQHQITDNDALGTIERVELVNFMCHSYLQVSLGSKINFIVGHNGSGKSAILTALTVCLGGKAGFTNRGNNLKALIKTGEDVASVTVKIRNKGPDAYKASVYGDSITVERKIVRDGQNSYKIRDVHGHTVSTSHGDLMSINDHMQIVVDNPMAILTQDTARMFLANSSSHDKYLFFLKGTQLEKLTADYVLIDEYIESATRTLCNKVQAVPEMKEDVERLRRQLREIDEAAKIEEEFHQYNAEYIWSKIEEQEQRIRDQAQLVEQEQQKLAIVEPKIIQCEVDLSTAQTNAQTLSTQLSDALGEKTALDTSRKNHTIQIKSSRQVMRQLSASMSELDREAALRQSNIQRLQGHIDAEQKKVQVDQAAIRDDKLEKIKSLGASRSDSEKTRRNTLQLRDDIEARLNKLKTEQGEIQEYVNDKMDALARSEDRLKQLHDQKVNKLRMFGERMPEIVRMINEYDRNGRWRGKKPIGPLGMYVQLEREEFSYVVESLLSSSLSAMVVDNHDDMRLMQDIAKKCGFPHMTVFKCSAKSVNFQSGEPDQNLLTVYRSIKVSDPTVLGQLVINNSIEKTALVCTRNEGDELAKNGYPRNVNLIATQDGYTMGNQFGGYSASRLFRPPNTPHLAKNLDALESNLLDEINRHTQSLDKAKSDLQTKERQFKDASTQRNHLRSEIAKLDQRIGQLSRDITEIEDSMREDDSININVFEDEKREEQARLDILLQQYDGIVEQINAQKEIASQQTASLQTLDDQISEIESRVSMLTNEVDTISTQLAHQKKNLDYYVGKRAEYIRRVDVQEQLHIRLQTALDLNLAKCQEIGDRVPVTHDVEYLCNKIRDLRARLEEKEKQFGSREKVCNELLIKQKSYDDATREIKESDRFLKFLSKSLAQRNSAYEDFKKYISIRAKRMFSELIRKRGFRGTLKLDHQARELNLHVDVGDAEKSGQSIDPVNDRDPKALSGGEKSFATVCLLLALWESMASPFRALDEFDVFMDAVNRRLAMKLMVDNARDAESQSQYILITPQNMSHVQGIGGPDVRVSRLVDPERNQPRLSFGKSSN</sequence>
<proteinExistence type="inferred from homology"/>
<feature type="compositionally biased region" description="Basic and acidic residues" evidence="13">
    <location>
        <begin position="717"/>
        <end position="730"/>
    </location>
</feature>
<protein>
    <recommendedName>
        <fullName evidence="14">RecF/RecN/SMC N-terminal domain-containing protein</fullName>
    </recommendedName>
</protein>
<evidence type="ECO:0000313" key="16">
    <source>
        <dbReference type="Proteomes" id="UP000077115"/>
    </source>
</evidence>
<dbReference type="Pfam" id="PF02463">
    <property type="entry name" value="SMC_N"/>
    <property type="match status" value="1"/>
</dbReference>
<keyword evidence="7" id="KW-0067">ATP-binding</keyword>
<evidence type="ECO:0000256" key="13">
    <source>
        <dbReference type="SAM" id="MobiDB-lite"/>
    </source>
</evidence>
<dbReference type="GO" id="GO:0000724">
    <property type="term" value="P:double-strand break repair via homologous recombination"/>
    <property type="evidence" value="ECO:0007669"/>
    <property type="project" value="TreeGrafter"/>
</dbReference>
<accession>A0A177WE24</accession>
<feature type="region of interest" description="Disordered" evidence="13">
    <location>
        <begin position="717"/>
        <end position="737"/>
    </location>
</feature>
<evidence type="ECO:0000256" key="7">
    <source>
        <dbReference type="ARBA" id="ARBA00022840"/>
    </source>
</evidence>
<organism evidence="15 16">
    <name type="scientific">Batrachochytrium dendrobatidis (strain JEL423)</name>
    <dbReference type="NCBI Taxonomy" id="403673"/>
    <lineage>
        <taxon>Eukaryota</taxon>
        <taxon>Fungi</taxon>
        <taxon>Fungi incertae sedis</taxon>
        <taxon>Chytridiomycota</taxon>
        <taxon>Chytridiomycota incertae sedis</taxon>
        <taxon>Chytridiomycetes</taxon>
        <taxon>Rhizophydiales</taxon>
        <taxon>Rhizophydiales incertae sedis</taxon>
        <taxon>Batrachochytrium</taxon>
    </lineage>
</organism>
<evidence type="ECO:0000256" key="10">
    <source>
        <dbReference type="ARBA" id="ARBA00023204"/>
    </source>
</evidence>
<dbReference type="GO" id="GO:0005524">
    <property type="term" value="F:ATP binding"/>
    <property type="evidence" value="ECO:0007669"/>
    <property type="project" value="UniProtKB-KW"/>
</dbReference>
<evidence type="ECO:0000313" key="15">
    <source>
        <dbReference type="EMBL" id="OAJ38367.1"/>
    </source>
</evidence>
<evidence type="ECO:0000256" key="3">
    <source>
        <dbReference type="ARBA" id="ARBA00006793"/>
    </source>
</evidence>
<feature type="coiled-coil region" evidence="12">
    <location>
        <begin position="278"/>
        <end position="337"/>
    </location>
</feature>
<keyword evidence="4" id="KW-0158">Chromosome</keyword>
<dbReference type="Proteomes" id="UP000077115">
    <property type="component" value="Unassembled WGS sequence"/>
</dbReference>
<keyword evidence="10" id="KW-0234">DNA repair</keyword>
<evidence type="ECO:0000256" key="8">
    <source>
        <dbReference type="ARBA" id="ARBA00023054"/>
    </source>
</evidence>
<evidence type="ECO:0000256" key="5">
    <source>
        <dbReference type="ARBA" id="ARBA00022741"/>
    </source>
</evidence>
<reference evidence="15 16" key="1">
    <citation type="submission" date="2006-10" db="EMBL/GenBank/DDBJ databases">
        <title>The Genome Sequence of Batrachochytrium dendrobatidis JEL423.</title>
        <authorList>
            <consortium name="The Broad Institute Genome Sequencing Platform"/>
            <person name="Birren B."/>
            <person name="Lander E."/>
            <person name="Galagan J."/>
            <person name="Cuomo C."/>
            <person name="Devon K."/>
            <person name="Jaffe D."/>
            <person name="Butler J."/>
            <person name="Alvarez P."/>
            <person name="Gnerre S."/>
            <person name="Grabherr M."/>
            <person name="Kleber M."/>
            <person name="Mauceli E."/>
            <person name="Brockman W."/>
            <person name="Young S."/>
            <person name="LaButti K."/>
            <person name="Sykes S."/>
            <person name="DeCaprio D."/>
            <person name="Crawford M."/>
            <person name="Koehrsen M."/>
            <person name="Engels R."/>
            <person name="Montgomery P."/>
            <person name="Pearson M."/>
            <person name="Howarth C."/>
            <person name="Larson L."/>
            <person name="White J."/>
            <person name="O'Leary S."/>
            <person name="Kodira C."/>
            <person name="Zeng Q."/>
            <person name="Yandava C."/>
            <person name="Alvarado L."/>
            <person name="Longcore J."/>
            <person name="James T."/>
        </authorList>
    </citation>
    <scope>NUCLEOTIDE SEQUENCE [LARGE SCALE GENOMIC DNA]</scope>
    <source>
        <strain evidence="15 16">JEL423</strain>
    </source>
</reference>
<dbReference type="SUPFAM" id="SSF52540">
    <property type="entry name" value="P-loop containing nucleoside triphosphate hydrolases"/>
    <property type="match status" value="1"/>
</dbReference>
<dbReference type="AlphaFoldDB" id="A0A177WE24"/>
<evidence type="ECO:0000256" key="4">
    <source>
        <dbReference type="ARBA" id="ARBA00022454"/>
    </source>
</evidence>
<evidence type="ECO:0000256" key="6">
    <source>
        <dbReference type="ARBA" id="ARBA00022763"/>
    </source>
</evidence>
<dbReference type="GO" id="GO:0005634">
    <property type="term" value="C:nucleus"/>
    <property type="evidence" value="ECO:0007669"/>
    <property type="project" value="UniProtKB-SubCell"/>
</dbReference>
<feature type="compositionally biased region" description="Basic and acidic residues" evidence="13">
    <location>
        <begin position="31"/>
        <end position="42"/>
    </location>
</feature>
<dbReference type="EMBL" id="DS022301">
    <property type="protein sequence ID" value="OAJ38367.1"/>
    <property type="molecule type" value="Genomic_DNA"/>
</dbReference>